<keyword evidence="7" id="KW-0349">Heme</keyword>
<dbReference type="Pfam" id="PF00173">
    <property type="entry name" value="Cyt-b5"/>
    <property type="match status" value="1"/>
</dbReference>
<dbReference type="VEuPathDB" id="AmoebaDB:FDP41_009561"/>
<keyword evidence="15" id="KW-1185">Reference proteome</keyword>
<dbReference type="GO" id="GO:0005758">
    <property type="term" value="C:mitochondrial intermembrane space"/>
    <property type="evidence" value="ECO:0007669"/>
    <property type="project" value="UniProtKB-SubCell"/>
</dbReference>
<dbReference type="FunFam" id="3.90.420.10:FF:000002">
    <property type="entry name" value="sulfite oxidase, mitochondrial"/>
    <property type="match status" value="1"/>
</dbReference>
<evidence type="ECO:0000256" key="12">
    <source>
        <dbReference type="SAM" id="MobiDB-lite"/>
    </source>
</evidence>
<keyword evidence="11" id="KW-0496">Mitochondrion</keyword>
<dbReference type="GO" id="GO:0008482">
    <property type="term" value="F:sulfite oxidase activity"/>
    <property type="evidence" value="ECO:0007669"/>
    <property type="project" value="UniProtKB-EC"/>
</dbReference>
<dbReference type="GO" id="GO:0006790">
    <property type="term" value="P:sulfur compound metabolic process"/>
    <property type="evidence" value="ECO:0007669"/>
    <property type="project" value="TreeGrafter"/>
</dbReference>
<dbReference type="InterPro" id="IPR005066">
    <property type="entry name" value="MoCF_OxRdtse_dimer"/>
</dbReference>
<evidence type="ECO:0000256" key="7">
    <source>
        <dbReference type="ARBA" id="ARBA00022617"/>
    </source>
</evidence>
<dbReference type="Pfam" id="PF00174">
    <property type="entry name" value="Oxidored_molyb"/>
    <property type="match status" value="1"/>
</dbReference>
<dbReference type="FunFam" id="3.10.120.10:FF:000007">
    <property type="entry name" value="Sulfite oxidase, mitochondrial"/>
    <property type="match status" value="1"/>
</dbReference>
<dbReference type="SUPFAM" id="SSF81296">
    <property type="entry name" value="E set domains"/>
    <property type="match status" value="1"/>
</dbReference>
<dbReference type="InterPro" id="IPR014756">
    <property type="entry name" value="Ig_E-set"/>
</dbReference>
<dbReference type="InterPro" id="IPR001199">
    <property type="entry name" value="Cyt_B5-like_heme/steroid-bd"/>
</dbReference>
<dbReference type="InterPro" id="IPR036400">
    <property type="entry name" value="Cyt_B5-like_heme/steroid_sf"/>
</dbReference>
<sequence>MHSLHKIEKILSHGHPHPSSSSSWLLSKSILSKPITTTNKNKTTTSPFKPSKLGSERMINSFHSSPSESDLIQASPTRNQSSPFSSSNNSKNVKRNNSMMMNQALESSIRSFHTSQSEKSSEEGSPSQQRAKMALLEKLPTSLLLFLLISLGNATIMMISKEEEQVDSHSHGMIVHLHAEESNSLDESQKTENLQYFTLDQVAQHCSKQAGGIWVIFKGGVYDVTEFIEAHPGGTEKIMLASGKSIEPFWEIYRQHHTKEVYEILEQYKIGKLDPKDVQKLNELKASQENANDIYANDPKNRNPILQVNMDKPFNAETPPSILVDKFITPNEVFFIRNHLPVPKLDADTYLLEISGLGIETPIKLTLNDLKNNEKLKHHTLTVALQCAGNRRTEMSCYKPPRGLGWTNAAVGNAQWTGVKLIDVLKLYGITEEKILNEGKVKHVEFKGADTDGISSYAISIPVDRAMSDKADVLLAFKMNGEDIPIDHGYPVRAIVPGAIGARNVKWVTKIVLSDTECQSVWQQKDYKTFAPSVDWDTADFSKASAVHDAPVQSSICSPSPNIPIKDDTVIVKGYALAGSGNGIERVDVTTDNGKTWYSADMEREPLKYNRNYAWSLWKVEVPVSDEHKSTGEMKICSKAVDTAYNVQPEDVKSIWNIRGILNNTWHCVNYKVQNDSDGEDK</sequence>
<evidence type="ECO:0000256" key="5">
    <source>
        <dbReference type="ARBA" id="ARBA00012505"/>
    </source>
</evidence>
<dbReference type="VEuPathDB" id="AmoebaDB:NF0050230"/>
<evidence type="ECO:0000256" key="8">
    <source>
        <dbReference type="ARBA" id="ARBA00022723"/>
    </source>
</evidence>
<dbReference type="SMART" id="SM01117">
    <property type="entry name" value="Cyt-b5"/>
    <property type="match status" value="1"/>
</dbReference>
<comment type="pathway">
    <text evidence="4">Energy metabolism; sulfur metabolism.</text>
</comment>
<protein>
    <recommendedName>
        <fullName evidence="5">sulfite oxidase</fullName>
        <ecNumber evidence="5">1.8.3.1</ecNumber>
    </recommendedName>
</protein>
<dbReference type="SMR" id="A0A6A5AW00"/>
<comment type="cofactor">
    <cofactor evidence="2">
        <name>heme b</name>
        <dbReference type="ChEBI" id="CHEBI:60344"/>
    </cofactor>
</comment>
<dbReference type="RefSeq" id="XP_044556868.1">
    <property type="nucleotide sequence ID" value="XM_044713533.1"/>
</dbReference>
<dbReference type="VEuPathDB" id="AmoebaDB:NfTy_086630"/>
<evidence type="ECO:0000256" key="3">
    <source>
        <dbReference type="ARBA" id="ARBA00004569"/>
    </source>
</evidence>
<dbReference type="InterPro" id="IPR008335">
    <property type="entry name" value="Mopterin_OxRdtase_euk"/>
</dbReference>
<dbReference type="GO" id="GO:0030151">
    <property type="term" value="F:molybdenum ion binding"/>
    <property type="evidence" value="ECO:0007669"/>
    <property type="project" value="InterPro"/>
</dbReference>
<dbReference type="GeneID" id="68116777"/>
<dbReference type="Gene3D" id="3.90.420.10">
    <property type="entry name" value="Oxidoreductase, molybdopterin-binding domain"/>
    <property type="match status" value="1"/>
</dbReference>
<evidence type="ECO:0000256" key="9">
    <source>
        <dbReference type="ARBA" id="ARBA00023002"/>
    </source>
</evidence>
<dbReference type="Gene3D" id="3.10.120.10">
    <property type="entry name" value="Cytochrome b5-like heme/steroid binding domain"/>
    <property type="match status" value="1"/>
</dbReference>
<feature type="compositionally biased region" description="Low complexity" evidence="12">
    <location>
        <begin position="79"/>
        <end position="95"/>
    </location>
</feature>
<comment type="caution">
    <text evidence="14">The sequence shown here is derived from an EMBL/GenBank/DDBJ whole genome shotgun (WGS) entry which is preliminary data.</text>
</comment>
<keyword evidence="9" id="KW-0560">Oxidoreductase</keyword>
<proteinExistence type="predicted"/>
<dbReference type="InterPro" id="IPR018506">
    <property type="entry name" value="Cyt_B5_heme-BS"/>
</dbReference>
<feature type="region of interest" description="Disordered" evidence="12">
    <location>
        <begin position="108"/>
        <end position="129"/>
    </location>
</feature>
<dbReference type="PANTHER" id="PTHR19372">
    <property type="entry name" value="SULFITE REDUCTASE"/>
    <property type="match status" value="1"/>
</dbReference>
<evidence type="ECO:0000256" key="10">
    <source>
        <dbReference type="ARBA" id="ARBA00023004"/>
    </source>
</evidence>
<evidence type="ECO:0000256" key="4">
    <source>
        <dbReference type="ARBA" id="ARBA00004971"/>
    </source>
</evidence>
<dbReference type="InterPro" id="IPR036374">
    <property type="entry name" value="OxRdtase_Mopterin-bd_sf"/>
</dbReference>
<dbReference type="PRINTS" id="PR00407">
    <property type="entry name" value="EUMOPTERIN"/>
</dbReference>
<feature type="domain" description="Cytochrome b5 heme-binding" evidence="13">
    <location>
        <begin position="194"/>
        <end position="274"/>
    </location>
</feature>
<dbReference type="AlphaFoldDB" id="A0A6A5AW00"/>
<dbReference type="EC" id="1.8.3.1" evidence="5"/>
<evidence type="ECO:0000313" key="15">
    <source>
        <dbReference type="Proteomes" id="UP000444721"/>
    </source>
</evidence>
<dbReference type="PROSITE" id="PS00191">
    <property type="entry name" value="CYTOCHROME_B5_1"/>
    <property type="match status" value="1"/>
</dbReference>
<dbReference type="SUPFAM" id="SSF56524">
    <property type="entry name" value="Oxidoreductase molybdopterin-binding domain"/>
    <property type="match status" value="1"/>
</dbReference>
<dbReference type="GO" id="GO:0043546">
    <property type="term" value="F:molybdopterin cofactor binding"/>
    <property type="evidence" value="ECO:0007669"/>
    <property type="project" value="TreeGrafter"/>
</dbReference>
<feature type="compositionally biased region" description="Low complexity" evidence="12">
    <location>
        <begin position="34"/>
        <end position="52"/>
    </location>
</feature>
<dbReference type="GO" id="GO:0020037">
    <property type="term" value="F:heme binding"/>
    <property type="evidence" value="ECO:0007669"/>
    <property type="project" value="InterPro"/>
</dbReference>
<evidence type="ECO:0000256" key="1">
    <source>
        <dbReference type="ARBA" id="ARBA00001924"/>
    </source>
</evidence>
<dbReference type="OMA" id="EESTSQW"/>
<feature type="compositionally biased region" description="Polar residues" evidence="12">
    <location>
        <begin position="61"/>
        <end position="78"/>
    </location>
</feature>
<dbReference type="PANTHER" id="PTHR19372:SF7">
    <property type="entry name" value="SULFITE OXIDASE, MITOCHONDRIAL"/>
    <property type="match status" value="1"/>
</dbReference>
<evidence type="ECO:0000313" key="14">
    <source>
        <dbReference type="EMBL" id="KAF0972153.1"/>
    </source>
</evidence>
<keyword evidence="8" id="KW-0479">Metal-binding</keyword>
<dbReference type="InterPro" id="IPR000572">
    <property type="entry name" value="OxRdtase_Mopterin-bd_dom"/>
</dbReference>
<dbReference type="SUPFAM" id="SSF55856">
    <property type="entry name" value="Cytochrome b5-like heme/steroid binding domain"/>
    <property type="match status" value="1"/>
</dbReference>
<dbReference type="PROSITE" id="PS50255">
    <property type="entry name" value="CYTOCHROME_B5_2"/>
    <property type="match status" value="1"/>
</dbReference>
<comment type="subcellular location">
    <subcellularLocation>
        <location evidence="3">Mitochondrion intermembrane space</location>
    </subcellularLocation>
</comment>
<organism evidence="14 15">
    <name type="scientific">Naegleria fowleri</name>
    <name type="common">Brain eating amoeba</name>
    <dbReference type="NCBI Taxonomy" id="5763"/>
    <lineage>
        <taxon>Eukaryota</taxon>
        <taxon>Discoba</taxon>
        <taxon>Heterolobosea</taxon>
        <taxon>Tetramitia</taxon>
        <taxon>Eutetramitia</taxon>
        <taxon>Vahlkampfiidae</taxon>
        <taxon>Naegleria</taxon>
    </lineage>
</organism>
<evidence type="ECO:0000256" key="11">
    <source>
        <dbReference type="ARBA" id="ARBA00023128"/>
    </source>
</evidence>
<comment type="cofactor">
    <cofactor evidence="1">
        <name>Mo-molybdopterin</name>
        <dbReference type="ChEBI" id="CHEBI:71302"/>
    </cofactor>
</comment>
<dbReference type="OrthoDB" id="10051395at2759"/>
<dbReference type="Proteomes" id="UP000444721">
    <property type="component" value="Unassembled WGS sequence"/>
</dbReference>
<feature type="region of interest" description="Disordered" evidence="12">
    <location>
        <begin position="34"/>
        <end position="95"/>
    </location>
</feature>
<gene>
    <name evidence="14" type="ORF">FDP41_009561</name>
</gene>
<dbReference type="Gene3D" id="2.60.40.650">
    <property type="match status" value="1"/>
</dbReference>
<evidence type="ECO:0000256" key="6">
    <source>
        <dbReference type="ARBA" id="ARBA00022505"/>
    </source>
</evidence>
<evidence type="ECO:0000256" key="2">
    <source>
        <dbReference type="ARBA" id="ARBA00001970"/>
    </source>
</evidence>
<keyword evidence="6" id="KW-0500">Molybdenum</keyword>
<dbReference type="Pfam" id="PF03404">
    <property type="entry name" value="Mo-co_dimer"/>
    <property type="match status" value="1"/>
</dbReference>
<accession>A0A6A5AW00</accession>
<keyword evidence="10" id="KW-0408">Iron</keyword>
<dbReference type="EMBL" id="VFQX01000071">
    <property type="protein sequence ID" value="KAF0972153.1"/>
    <property type="molecule type" value="Genomic_DNA"/>
</dbReference>
<evidence type="ECO:0000259" key="13">
    <source>
        <dbReference type="PROSITE" id="PS50255"/>
    </source>
</evidence>
<reference evidence="14 15" key="1">
    <citation type="journal article" date="2019" name="Sci. Rep.">
        <title>Nanopore sequencing improves the draft genome of the human pathogenic amoeba Naegleria fowleri.</title>
        <authorList>
            <person name="Liechti N."/>
            <person name="Schurch N."/>
            <person name="Bruggmann R."/>
            <person name="Wittwer M."/>
        </authorList>
    </citation>
    <scope>NUCLEOTIDE SEQUENCE [LARGE SCALE GENOMIC DNA]</scope>
    <source>
        <strain evidence="14 15">ATCC 30894</strain>
    </source>
</reference>
<dbReference type="PRINTS" id="PR00363">
    <property type="entry name" value="CYTOCHROMEB5"/>
</dbReference>
<name>A0A6A5AW00_NAEFO</name>